<dbReference type="AlphaFoldDB" id="A0AAV2KAR3"/>
<dbReference type="Gene3D" id="1.20.1070.10">
    <property type="entry name" value="Rhodopsin 7-helix transmembrane proteins"/>
    <property type="match status" value="1"/>
</dbReference>
<dbReference type="InterPro" id="IPR051587">
    <property type="entry name" value="Adhesion_GPCR"/>
</dbReference>
<gene>
    <name evidence="3" type="ORF">KC01_LOCUS16286</name>
</gene>
<dbReference type="Proteomes" id="UP001497482">
    <property type="component" value="Chromosome 17"/>
</dbReference>
<evidence type="ECO:0000256" key="1">
    <source>
        <dbReference type="SAM" id="MobiDB-lite"/>
    </source>
</evidence>
<keyword evidence="2" id="KW-1133">Transmembrane helix</keyword>
<dbReference type="EMBL" id="OZ035839">
    <property type="protein sequence ID" value="CAL1586161.1"/>
    <property type="molecule type" value="Genomic_DNA"/>
</dbReference>
<keyword evidence="2" id="KW-0812">Transmembrane</keyword>
<evidence type="ECO:0000256" key="2">
    <source>
        <dbReference type="SAM" id="Phobius"/>
    </source>
</evidence>
<protein>
    <submittedName>
        <fullName evidence="3">Uncharacterized protein</fullName>
    </submittedName>
</protein>
<keyword evidence="4" id="KW-1185">Reference proteome</keyword>
<name>A0AAV2KAR3_KNICA</name>
<dbReference type="PANTHER" id="PTHR45813:SF4">
    <property type="entry name" value="ADHESION G PROTEIN-COUPLED RECEPTOR F5"/>
    <property type="match status" value="1"/>
</dbReference>
<evidence type="ECO:0000313" key="4">
    <source>
        <dbReference type="Proteomes" id="UP001497482"/>
    </source>
</evidence>
<evidence type="ECO:0000313" key="3">
    <source>
        <dbReference type="EMBL" id="CAL1586161.1"/>
    </source>
</evidence>
<dbReference type="GO" id="GO:0004930">
    <property type="term" value="F:G protein-coupled receptor activity"/>
    <property type="evidence" value="ECO:0007669"/>
    <property type="project" value="TreeGrafter"/>
</dbReference>
<reference evidence="3 4" key="1">
    <citation type="submission" date="2024-04" db="EMBL/GenBank/DDBJ databases">
        <authorList>
            <person name="Waldvogel A.-M."/>
            <person name="Schoenle A."/>
        </authorList>
    </citation>
    <scope>NUCLEOTIDE SEQUENCE [LARGE SCALE GENOMIC DNA]</scope>
</reference>
<feature type="transmembrane region" description="Helical" evidence="2">
    <location>
        <begin position="370"/>
        <end position="394"/>
    </location>
</feature>
<dbReference type="PANTHER" id="PTHR45813">
    <property type="entry name" value="IG-LIKE DOMAIN-CONTAINING PROTEIN"/>
    <property type="match status" value="1"/>
</dbReference>
<feature type="compositionally biased region" description="Low complexity" evidence="1">
    <location>
        <begin position="406"/>
        <end position="425"/>
    </location>
</feature>
<sequence length="447" mass="49146">MVKRATVFANTTTTEYLIVVQLNDLASFRRLLENLSLPYMINGSIQINDITPTTVCSPSNLTDYECRCESGYSWPKEIEDGCAKTLDMCTVVGLKFSPGSTIVESNISTTSPSVDIKVVKLDVINEMIKTFNIITDGKALDFQNKPVLFGRKARLAYIRFSATPRTKECRVGFSEVIECFVQNIYRVTLGNSTALGKRSIDVQIEACPVSFTFTCKATDYPAYVKSLTLEFTQPTQEFDCKSKKWGLGNEGDQTTGECDEGKVGEKVATCLNNIWEEEDNCVIKVIQDLLNQTLDLVNPEQVPDILTHLNNATNELQDNVTESAATIEAIVSIMERLANISLAVSDKSMTEILNISIATMVVREEDKSGYGVHVAFAFFNSLQGFFILLFGTLLDKKVRKEITAKSMTSGATKSTSGGQTGSTSGLFSRARRGYNISSNADSSVTNT</sequence>
<feature type="region of interest" description="Disordered" evidence="1">
    <location>
        <begin position="406"/>
        <end position="426"/>
    </location>
</feature>
<proteinExistence type="predicted"/>
<dbReference type="GO" id="GO:0007189">
    <property type="term" value="P:adenylate cyclase-activating G protein-coupled receptor signaling pathway"/>
    <property type="evidence" value="ECO:0007669"/>
    <property type="project" value="TreeGrafter"/>
</dbReference>
<organism evidence="3 4">
    <name type="scientific">Knipowitschia caucasica</name>
    <name type="common">Caucasian dwarf goby</name>
    <name type="synonym">Pomatoschistus caucasicus</name>
    <dbReference type="NCBI Taxonomy" id="637954"/>
    <lineage>
        <taxon>Eukaryota</taxon>
        <taxon>Metazoa</taxon>
        <taxon>Chordata</taxon>
        <taxon>Craniata</taxon>
        <taxon>Vertebrata</taxon>
        <taxon>Euteleostomi</taxon>
        <taxon>Actinopterygii</taxon>
        <taxon>Neopterygii</taxon>
        <taxon>Teleostei</taxon>
        <taxon>Neoteleostei</taxon>
        <taxon>Acanthomorphata</taxon>
        <taxon>Gobiaria</taxon>
        <taxon>Gobiiformes</taxon>
        <taxon>Gobioidei</taxon>
        <taxon>Gobiidae</taxon>
        <taxon>Gobiinae</taxon>
        <taxon>Knipowitschia</taxon>
    </lineage>
</organism>
<accession>A0AAV2KAR3</accession>
<keyword evidence="2" id="KW-0472">Membrane</keyword>